<comment type="caution">
    <text evidence="1">The sequence shown here is derived from an EMBL/GenBank/DDBJ whole genome shotgun (WGS) entry which is preliminary data.</text>
</comment>
<gene>
    <name evidence="1" type="ORF">BKP45_04940</name>
</gene>
<organism evidence="1 2">
    <name type="scientific">Anaerobacillus alkalidiazotrophicus</name>
    <dbReference type="NCBI Taxonomy" id="472963"/>
    <lineage>
        <taxon>Bacteria</taxon>
        <taxon>Bacillati</taxon>
        <taxon>Bacillota</taxon>
        <taxon>Bacilli</taxon>
        <taxon>Bacillales</taxon>
        <taxon>Bacillaceae</taxon>
        <taxon>Anaerobacillus</taxon>
    </lineage>
</organism>
<dbReference type="EMBL" id="MLQS01000001">
    <property type="protein sequence ID" value="OIJ22026.1"/>
    <property type="molecule type" value="Genomic_DNA"/>
</dbReference>
<sequence>MTQCVECTEYLEMWGGEEYLYEGYICEYCTGWVCPSCRDIVDDDEFDECCPSCYKSMKKNNS</sequence>
<proteinExistence type="predicted"/>
<accession>A0A1S2MBR2</accession>
<dbReference type="AlphaFoldDB" id="A0A1S2MBR2"/>
<dbReference type="RefSeq" id="WP_071388596.1">
    <property type="nucleotide sequence ID" value="NZ_MLQS01000001.1"/>
</dbReference>
<name>A0A1S2MBR2_9BACI</name>
<evidence type="ECO:0000313" key="2">
    <source>
        <dbReference type="Proteomes" id="UP000180057"/>
    </source>
</evidence>
<dbReference type="Proteomes" id="UP000180057">
    <property type="component" value="Unassembled WGS sequence"/>
</dbReference>
<evidence type="ECO:0000313" key="1">
    <source>
        <dbReference type="EMBL" id="OIJ22026.1"/>
    </source>
</evidence>
<keyword evidence="2" id="KW-1185">Reference proteome</keyword>
<protein>
    <submittedName>
        <fullName evidence="1">Uncharacterized protein</fullName>
    </submittedName>
</protein>
<reference evidence="1 2" key="1">
    <citation type="submission" date="2016-10" db="EMBL/GenBank/DDBJ databases">
        <title>Draft genome sequences of four alkaliphilic bacteria belonging to the Anaerobacillus genus.</title>
        <authorList>
            <person name="Bassil N.M."/>
            <person name="Lloyd J.R."/>
        </authorList>
    </citation>
    <scope>NUCLEOTIDE SEQUENCE [LARGE SCALE GENOMIC DNA]</scope>
    <source>
        <strain evidence="1 2">DSM 22531</strain>
    </source>
</reference>